<evidence type="ECO:0000256" key="5">
    <source>
        <dbReference type="PROSITE-ProRule" id="PRU10007"/>
    </source>
</evidence>
<dbReference type="GO" id="GO:0004029">
    <property type="term" value="F:aldehyde dehydrogenase (NAD+) activity"/>
    <property type="evidence" value="ECO:0007669"/>
    <property type="project" value="UniProtKB-EC"/>
</dbReference>
<accession>A0A1W2FW79</accession>
<evidence type="ECO:0000256" key="1">
    <source>
        <dbReference type="ARBA" id="ARBA00009986"/>
    </source>
</evidence>
<sequence>MAVPVTTRTGHVIDGQQLDGGLAGNIDVVNPATGEVIATVPSGTATEVDAAVQAAGKAFASWSQTSVADRVAVIRRIAAELGARREEMAATITAEMGSPISFSLNVQASLPIAVANGVADLLDSEFSFTEEIGNSLVLREPIGVVGCITPWNYPLHQIVAKIIPALGAGNTVVLKPSEISPLTAGLFMAVLESAGVPAGVVNLVHGTGPVVGEALSAHPGVDMISFTGSTRAGKLVTTAAAGTVKRVALELGGKSANVILDDADMAAAVKKGVANAYINGGQTCTAWTRMLVPASRHDEIVEMVSAAAAKYTVGDPNEESTRVGPMSSTAQRNRVLGYINKGIDEGATVAFGGADTSGLPATGAYVPPTVFANVRPEMTIAQEEIFGPVLAVLPYDSEDEAVEIANSTIYGLSGSVFSGDPERGLAVAKRMRTGQVSINGGSFNPLAPFGGYRQSGNGRELGKYGIEEFTELKSIQR</sequence>
<dbReference type="CDD" id="cd07138">
    <property type="entry name" value="ALDH_CddD_SSP0762"/>
    <property type="match status" value="1"/>
</dbReference>
<dbReference type="PROSITE" id="PS00070">
    <property type="entry name" value="ALDEHYDE_DEHYDR_CYS"/>
    <property type="match status" value="1"/>
</dbReference>
<dbReference type="PROSITE" id="PS00687">
    <property type="entry name" value="ALDEHYDE_DEHYDR_GLU"/>
    <property type="match status" value="1"/>
</dbReference>
<protein>
    <recommendedName>
        <fullName evidence="3">aldehyde dehydrogenase (NAD(+))</fullName>
        <ecNumber evidence="3">1.2.1.3</ecNumber>
    </recommendedName>
</protein>
<reference evidence="8 9" key="1">
    <citation type="submission" date="2017-04" db="EMBL/GenBank/DDBJ databases">
        <authorList>
            <person name="Afonso C.L."/>
            <person name="Miller P.J."/>
            <person name="Scott M.A."/>
            <person name="Spackman E."/>
            <person name="Goraichik I."/>
            <person name="Dimitrov K.M."/>
            <person name="Suarez D.L."/>
            <person name="Swayne D.E."/>
        </authorList>
    </citation>
    <scope>NUCLEOTIDE SEQUENCE [LARGE SCALE GENOMIC DNA]</scope>
    <source>
        <strain evidence="8 9">DSM 43828</strain>
    </source>
</reference>
<feature type="active site" evidence="5">
    <location>
        <position position="250"/>
    </location>
</feature>
<comment type="similarity">
    <text evidence="1 6">Belongs to the aldehyde dehydrogenase family.</text>
</comment>
<name>A0A1W2FW79_KIBAR</name>
<dbReference type="EMBL" id="FWXV01000013">
    <property type="protein sequence ID" value="SMD26247.1"/>
    <property type="molecule type" value="Genomic_DNA"/>
</dbReference>
<evidence type="ECO:0000256" key="6">
    <source>
        <dbReference type="RuleBase" id="RU003345"/>
    </source>
</evidence>
<evidence type="ECO:0000256" key="3">
    <source>
        <dbReference type="ARBA" id="ARBA00024226"/>
    </source>
</evidence>
<dbReference type="InterPro" id="IPR029510">
    <property type="entry name" value="Ald_DH_CS_GLU"/>
</dbReference>
<dbReference type="InterPro" id="IPR016162">
    <property type="entry name" value="Ald_DH_N"/>
</dbReference>
<dbReference type="PANTHER" id="PTHR42804">
    <property type="entry name" value="ALDEHYDE DEHYDROGENASE"/>
    <property type="match status" value="1"/>
</dbReference>
<dbReference type="RefSeq" id="WP_084434009.1">
    <property type="nucleotide sequence ID" value="NZ_FWXV01000013.1"/>
</dbReference>
<dbReference type="InterPro" id="IPR015590">
    <property type="entry name" value="Aldehyde_DH_dom"/>
</dbReference>
<dbReference type="FunFam" id="3.40.605.10:FF:000007">
    <property type="entry name" value="NAD/NADP-dependent betaine aldehyde dehydrogenase"/>
    <property type="match status" value="1"/>
</dbReference>
<evidence type="ECO:0000313" key="8">
    <source>
        <dbReference type="EMBL" id="SMD26247.1"/>
    </source>
</evidence>
<dbReference type="Gene3D" id="3.40.309.10">
    <property type="entry name" value="Aldehyde Dehydrogenase, Chain A, domain 2"/>
    <property type="match status" value="1"/>
</dbReference>
<dbReference type="AlphaFoldDB" id="A0A1W2FW79"/>
<dbReference type="EC" id="1.2.1.3" evidence="3"/>
<dbReference type="OrthoDB" id="6882680at2"/>
<dbReference type="InterPro" id="IPR016163">
    <property type="entry name" value="Ald_DH_C"/>
</dbReference>
<dbReference type="Pfam" id="PF00171">
    <property type="entry name" value="Aldedh"/>
    <property type="match status" value="1"/>
</dbReference>
<evidence type="ECO:0000256" key="2">
    <source>
        <dbReference type="ARBA" id="ARBA00023002"/>
    </source>
</evidence>
<dbReference type="Proteomes" id="UP000192674">
    <property type="component" value="Unassembled WGS sequence"/>
</dbReference>
<feature type="domain" description="Aldehyde dehydrogenase" evidence="7">
    <location>
        <begin position="25"/>
        <end position="475"/>
    </location>
</feature>
<keyword evidence="2 6" id="KW-0560">Oxidoreductase</keyword>
<evidence type="ECO:0000256" key="4">
    <source>
        <dbReference type="ARBA" id="ARBA00049194"/>
    </source>
</evidence>
<dbReference type="PANTHER" id="PTHR42804:SF1">
    <property type="entry name" value="ALDEHYDE DEHYDROGENASE-RELATED"/>
    <property type="match status" value="1"/>
</dbReference>
<proteinExistence type="inferred from homology"/>
<dbReference type="SUPFAM" id="SSF53720">
    <property type="entry name" value="ALDH-like"/>
    <property type="match status" value="1"/>
</dbReference>
<dbReference type="InterPro" id="IPR016160">
    <property type="entry name" value="Ald_DH_CS_CYS"/>
</dbReference>
<evidence type="ECO:0000259" key="7">
    <source>
        <dbReference type="Pfam" id="PF00171"/>
    </source>
</evidence>
<comment type="catalytic activity">
    <reaction evidence="4">
        <text>an aldehyde + NAD(+) + H2O = a carboxylate + NADH + 2 H(+)</text>
        <dbReference type="Rhea" id="RHEA:16185"/>
        <dbReference type="ChEBI" id="CHEBI:15377"/>
        <dbReference type="ChEBI" id="CHEBI:15378"/>
        <dbReference type="ChEBI" id="CHEBI:17478"/>
        <dbReference type="ChEBI" id="CHEBI:29067"/>
        <dbReference type="ChEBI" id="CHEBI:57540"/>
        <dbReference type="ChEBI" id="CHEBI:57945"/>
        <dbReference type="EC" id="1.2.1.3"/>
    </reaction>
</comment>
<dbReference type="Gene3D" id="3.40.605.10">
    <property type="entry name" value="Aldehyde Dehydrogenase, Chain A, domain 1"/>
    <property type="match status" value="1"/>
</dbReference>
<keyword evidence="9" id="KW-1185">Reference proteome</keyword>
<gene>
    <name evidence="8" type="ORF">SAMN05661093_09828</name>
</gene>
<organism evidence="8 9">
    <name type="scientific">Kibdelosporangium aridum</name>
    <dbReference type="NCBI Taxonomy" id="2030"/>
    <lineage>
        <taxon>Bacteria</taxon>
        <taxon>Bacillati</taxon>
        <taxon>Actinomycetota</taxon>
        <taxon>Actinomycetes</taxon>
        <taxon>Pseudonocardiales</taxon>
        <taxon>Pseudonocardiaceae</taxon>
        <taxon>Kibdelosporangium</taxon>
    </lineage>
</organism>
<evidence type="ECO:0000313" key="9">
    <source>
        <dbReference type="Proteomes" id="UP000192674"/>
    </source>
</evidence>
<dbReference type="FunFam" id="3.40.309.10:FF:000012">
    <property type="entry name" value="Betaine aldehyde dehydrogenase"/>
    <property type="match status" value="1"/>
</dbReference>
<dbReference type="InterPro" id="IPR016161">
    <property type="entry name" value="Ald_DH/histidinol_DH"/>
</dbReference>